<keyword evidence="1" id="KW-0238">DNA-binding</keyword>
<dbReference type="AlphaFoldDB" id="A0A1I5YBD6"/>
<dbReference type="GO" id="GO:0005829">
    <property type="term" value="C:cytosol"/>
    <property type="evidence" value="ECO:0007669"/>
    <property type="project" value="TreeGrafter"/>
</dbReference>
<evidence type="ECO:0000256" key="1">
    <source>
        <dbReference type="ARBA" id="ARBA00023125"/>
    </source>
</evidence>
<protein>
    <submittedName>
        <fullName evidence="4">Helix-turn-helix domain-containing protein</fullName>
    </submittedName>
</protein>
<dbReference type="GO" id="GO:0003700">
    <property type="term" value="F:DNA-binding transcription factor activity"/>
    <property type="evidence" value="ECO:0007669"/>
    <property type="project" value="TreeGrafter"/>
</dbReference>
<dbReference type="SUPFAM" id="SSF47413">
    <property type="entry name" value="lambda repressor-like DNA-binding domains"/>
    <property type="match status" value="1"/>
</dbReference>
<evidence type="ECO:0000256" key="2">
    <source>
        <dbReference type="SAM" id="Coils"/>
    </source>
</evidence>
<reference evidence="5" key="1">
    <citation type="submission" date="2016-10" db="EMBL/GenBank/DDBJ databases">
        <authorList>
            <person name="Varghese N."/>
            <person name="Submissions S."/>
        </authorList>
    </citation>
    <scope>NUCLEOTIDE SEQUENCE [LARGE SCALE GENOMIC DNA]</scope>
    <source>
        <strain evidence="5">P18</strain>
    </source>
</reference>
<dbReference type="PANTHER" id="PTHR46797:SF1">
    <property type="entry name" value="METHYLPHOSPHONATE SYNTHASE"/>
    <property type="match status" value="1"/>
</dbReference>
<feature type="domain" description="HTH cro/C1-type" evidence="3">
    <location>
        <begin position="28"/>
        <end position="82"/>
    </location>
</feature>
<dbReference type="PROSITE" id="PS50943">
    <property type="entry name" value="HTH_CROC1"/>
    <property type="match status" value="1"/>
</dbReference>
<dbReference type="InterPro" id="IPR050807">
    <property type="entry name" value="TransReg_Diox_bact_type"/>
</dbReference>
<dbReference type="InterPro" id="IPR010982">
    <property type="entry name" value="Lambda_DNA-bd_dom_sf"/>
</dbReference>
<dbReference type="Gene3D" id="1.10.260.40">
    <property type="entry name" value="lambda repressor-like DNA-binding domains"/>
    <property type="match status" value="1"/>
</dbReference>
<name>A0A1I5YBD6_9FIRM</name>
<keyword evidence="2" id="KW-0175">Coiled coil</keyword>
<dbReference type="GO" id="GO:0003677">
    <property type="term" value="F:DNA binding"/>
    <property type="evidence" value="ECO:0007669"/>
    <property type="project" value="UniProtKB-KW"/>
</dbReference>
<keyword evidence="5" id="KW-1185">Reference proteome</keyword>
<dbReference type="Pfam" id="PF01381">
    <property type="entry name" value="HTH_3"/>
    <property type="match status" value="1"/>
</dbReference>
<gene>
    <name evidence="4" type="ORF">SAMN04487928_14324</name>
</gene>
<dbReference type="RefSeq" id="WP_074891824.1">
    <property type="nucleotide sequence ID" value="NZ_FOXO01000043.1"/>
</dbReference>
<evidence type="ECO:0000259" key="3">
    <source>
        <dbReference type="PROSITE" id="PS50943"/>
    </source>
</evidence>
<evidence type="ECO:0000313" key="4">
    <source>
        <dbReference type="EMBL" id="SFQ41506.1"/>
    </source>
</evidence>
<dbReference type="CDD" id="cd00093">
    <property type="entry name" value="HTH_XRE"/>
    <property type="match status" value="1"/>
</dbReference>
<evidence type="ECO:0000313" key="5">
    <source>
        <dbReference type="Proteomes" id="UP000182624"/>
    </source>
</evidence>
<sequence length="209" mass="23942">MITISKAFGQDPVEFNDETAADRVGARIRTIRNARGLSLAELGEKVGLNADRMQKYENGARKPKTDMLKKIAEALGVSTLALADPVTTSYIGAMYAMFELEHNFNMKIEPTDENHVPGLCLTVDFKDSLYEYMKDWYDVYAQMKSDLEVANSEEEKAEIINAYHNWEWTYPQGIVDKTEKSLEKARLKRKIAELQERYDQLDQNDSDIE</sequence>
<organism evidence="4 5">
    <name type="scientific">Butyrivibrio proteoclasticus</name>
    <dbReference type="NCBI Taxonomy" id="43305"/>
    <lineage>
        <taxon>Bacteria</taxon>
        <taxon>Bacillati</taxon>
        <taxon>Bacillota</taxon>
        <taxon>Clostridia</taxon>
        <taxon>Lachnospirales</taxon>
        <taxon>Lachnospiraceae</taxon>
        <taxon>Butyrivibrio</taxon>
    </lineage>
</organism>
<dbReference type="EMBL" id="FOXO01000043">
    <property type="protein sequence ID" value="SFQ41506.1"/>
    <property type="molecule type" value="Genomic_DNA"/>
</dbReference>
<dbReference type="Proteomes" id="UP000182624">
    <property type="component" value="Unassembled WGS sequence"/>
</dbReference>
<dbReference type="PANTHER" id="PTHR46797">
    <property type="entry name" value="HTH-TYPE TRANSCRIPTIONAL REGULATOR"/>
    <property type="match status" value="1"/>
</dbReference>
<proteinExistence type="predicted"/>
<dbReference type="SMART" id="SM00530">
    <property type="entry name" value="HTH_XRE"/>
    <property type="match status" value="1"/>
</dbReference>
<dbReference type="InterPro" id="IPR001387">
    <property type="entry name" value="Cro/C1-type_HTH"/>
</dbReference>
<feature type="coiled-coil region" evidence="2">
    <location>
        <begin position="175"/>
        <end position="204"/>
    </location>
</feature>
<accession>A0A1I5YBD6</accession>